<feature type="domain" description="Protein-arginine deiminase (PAD) N-terminal" evidence="10">
    <location>
        <begin position="1"/>
        <end position="79"/>
    </location>
</feature>
<dbReference type="PANTHER" id="PTHR10837:SF11">
    <property type="entry name" value="PROTEIN-ARGININE DEIMINASE TYPE-1"/>
    <property type="match status" value="1"/>
</dbReference>
<proteinExistence type="inferred from homology"/>
<dbReference type="Pfam" id="PF03068">
    <property type="entry name" value="PAD"/>
    <property type="match status" value="1"/>
</dbReference>
<evidence type="ECO:0000256" key="8">
    <source>
        <dbReference type="PIRSR" id="PIRSR001247-1"/>
    </source>
</evidence>
<feature type="domain" description="Protein-arginine deiminase C-terminal" evidence="9">
    <location>
        <begin position="252"/>
        <end position="627"/>
    </location>
</feature>
<evidence type="ECO:0000259" key="10">
    <source>
        <dbReference type="Pfam" id="PF08526"/>
    </source>
</evidence>
<keyword evidence="6" id="KW-0106">Calcium</keyword>
<evidence type="ECO:0000256" key="4">
    <source>
        <dbReference type="ARBA" id="ARBA00022490"/>
    </source>
</evidence>
<dbReference type="SUPFAM" id="SSF110083">
    <property type="entry name" value="Peptidylarginine deiminase Pad4, middle domain"/>
    <property type="match status" value="1"/>
</dbReference>
<organism evidence="12 13">
    <name type="scientific">Mesitornis unicolor</name>
    <name type="common">brown roatelo</name>
    <dbReference type="NCBI Taxonomy" id="54374"/>
    <lineage>
        <taxon>Eukaryota</taxon>
        <taxon>Metazoa</taxon>
        <taxon>Chordata</taxon>
        <taxon>Craniata</taxon>
        <taxon>Vertebrata</taxon>
        <taxon>Euteleostomi</taxon>
        <taxon>Archelosauria</taxon>
        <taxon>Archosauria</taxon>
        <taxon>Dinosauria</taxon>
        <taxon>Saurischia</taxon>
        <taxon>Theropoda</taxon>
        <taxon>Coelurosauria</taxon>
        <taxon>Aves</taxon>
        <taxon>Neognathae</taxon>
        <taxon>Neoaves</taxon>
        <taxon>Columbimorphae</taxon>
        <taxon>Mesitornithiformes</taxon>
        <taxon>Mesitornithidae</taxon>
        <taxon>Mesitornis</taxon>
    </lineage>
</organism>
<dbReference type="Proteomes" id="UP000053369">
    <property type="component" value="Unassembled WGS sequence"/>
</dbReference>
<dbReference type="SUPFAM" id="SSF49503">
    <property type="entry name" value="Cupredoxins"/>
    <property type="match status" value="1"/>
</dbReference>
<dbReference type="GO" id="GO:0004668">
    <property type="term" value="F:protein-arginine deiminase activity"/>
    <property type="evidence" value="ECO:0007669"/>
    <property type="project" value="UniProtKB-EC"/>
</dbReference>
<dbReference type="GO" id="GO:0005634">
    <property type="term" value="C:nucleus"/>
    <property type="evidence" value="ECO:0007669"/>
    <property type="project" value="TreeGrafter"/>
</dbReference>
<feature type="active site" evidence="8">
    <location>
        <position position="319"/>
    </location>
</feature>
<evidence type="ECO:0000256" key="3">
    <source>
        <dbReference type="ARBA" id="ARBA00012200"/>
    </source>
</evidence>
<evidence type="ECO:0000256" key="6">
    <source>
        <dbReference type="ARBA" id="ARBA00022837"/>
    </source>
</evidence>
<dbReference type="PIRSF" id="PIRSF001247">
    <property type="entry name" value="Protein-arginine_deiminase"/>
    <property type="match status" value="1"/>
</dbReference>
<dbReference type="InterPro" id="IPR013732">
    <property type="entry name" value="PAD_N"/>
</dbReference>
<keyword evidence="5" id="KW-0378">Hydrolase</keyword>
<evidence type="ECO:0000259" key="11">
    <source>
        <dbReference type="Pfam" id="PF08527"/>
    </source>
</evidence>
<reference evidence="12 13" key="1">
    <citation type="submission" date="2014-04" db="EMBL/GenBank/DDBJ databases">
        <title>Genome evolution of avian class.</title>
        <authorList>
            <person name="Zhang G."/>
            <person name="Li C."/>
        </authorList>
    </citation>
    <scope>NUCLEOTIDE SEQUENCE [LARGE SCALE GENOMIC DNA]</scope>
    <source>
        <strain evidence="12">BGI_N332</strain>
    </source>
</reference>
<dbReference type="GO" id="GO:0005737">
    <property type="term" value="C:cytoplasm"/>
    <property type="evidence" value="ECO:0007669"/>
    <property type="project" value="UniProtKB-SubCell"/>
</dbReference>
<dbReference type="InterPro" id="IPR038685">
    <property type="entry name" value="PAD_N_sf"/>
</dbReference>
<dbReference type="InterPro" id="IPR004303">
    <property type="entry name" value="PAD"/>
</dbReference>
<dbReference type="GO" id="GO:0005509">
    <property type="term" value="F:calcium ion binding"/>
    <property type="evidence" value="ECO:0007669"/>
    <property type="project" value="InterPro"/>
</dbReference>
<evidence type="ECO:0000313" key="13">
    <source>
        <dbReference type="Proteomes" id="UP000053369"/>
    </source>
</evidence>
<feature type="non-terminal residue" evidence="12">
    <location>
        <position position="1"/>
    </location>
</feature>
<evidence type="ECO:0000259" key="9">
    <source>
        <dbReference type="Pfam" id="PF03068"/>
    </source>
</evidence>
<accession>A0A091RLE0</accession>
<evidence type="ECO:0000313" key="12">
    <source>
        <dbReference type="EMBL" id="KFQ40381.1"/>
    </source>
</evidence>
<dbReference type="InterPro" id="IPR013733">
    <property type="entry name" value="Prot_Arg_deaminase_cen_dom"/>
</dbReference>
<dbReference type="FunFam" id="3.75.10.10:FF:000003">
    <property type="entry name" value="Protein-arginine deiminase type-2"/>
    <property type="match status" value="1"/>
</dbReference>
<dbReference type="InterPro" id="IPR036556">
    <property type="entry name" value="PAD_central_sf"/>
</dbReference>
<feature type="domain" description="Protein-arginine deiminase (PAD) central" evidence="11">
    <location>
        <begin position="81"/>
        <end position="237"/>
    </location>
</feature>
<dbReference type="AlphaFoldDB" id="A0A091RLE0"/>
<evidence type="ECO:0000256" key="2">
    <source>
        <dbReference type="ARBA" id="ARBA00008166"/>
    </source>
</evidence>
<dbReference type="InterPro" id="IPR008972">
    <property type="entry name" value="Cupredoxin"/>
</dbReference>
<comment type="similarity">
    <text evidence="2">Belongs to the protein arginine deiminase family.</text>
</comment>
<dbReference type="InterPro" id="IPR013530">
    <property type="entry name" value="PAD_C"/>
</dbReference>
<evidence type="ECO:0000256" key="5">
    <source>
        <dbReference type="ARBA" id="ARBA00022801"/>
    </source>
</evidence>
<comment type="catalytic activity">
    <reaction evidence="7">
        <text>L-arginyl-[protein] + H2O = L-citrullyl-[protein] + NH4(+)</text>
        <dbReference type="Rhea" id="RHEA:18089"/>
        <dbReference type="Rhea" id="RHEA-COMP:10532"/>
        <dbReference type="Rhea" id="RHEA-COMP:10588"/>
        <dbReference type="ChEBI" id="CHEBI:15377"/>
        <dbReference type="ChEBI" id="CHEBI:28938"/>
        <dbReference type="ChEBI" id="CHEBI:29965"/>
        <dbReference type="ChEBI" id="CHEBI:83397"/>
        <dbReference type="EC" id="3.5.3.15"/>
    </reaction>
</comment>
<dbReference type="EMBL" id="KK821752">
    <property type="protein sequence ID" value="KFQ40381.1"/>
    <property type="molecule type" value="Genomic_DNA"/>
</dbReference>
<dbReference type="Pfam" id="PF08527">
    <property type="entry name" value="PAD_M"/>
    <property type="match status" value="1"/>
</dbReference>
<keyword evidence="4" id="KW-0963">Cytoplasm</keyword>
<dbReference type="Pfam" id="PF08526">
    <property type="entry name" value="PAD_N"/>
    <property type="match status" value="1"/>
</dbReference>
<dbReference type="Gene3D" id="2.60.40.1860">
    <property type="entry name" value="Protein-arginine deiminase, N-terminal domain"/>
    <property type="match status" value="1"/>
</dbReference>
<feature type="active site" evidence="8">
    <location>
        <position position="441"/>
    </location>
</feature>
<keyword evidence="13" id="KW-1185">Reference proteome</keyword>
<feature type="active site" evidence="8">
    <location>
        <position position="439"/>
    </location>
</feature>
<sequence length="630" mass="70377">STPKGATSFDVHATSAVTVHIIHSPMTKPMINSRWPLDPDIEVVVTIDVTSRTVNDNKVKISYYGREGNELSVAWLYLTCVDISLDVDLTRNGRVKSKGTDKDKWTWGPNGQGAVLLVNCDRDSPGKGGTDSDEVDIRTTADLQDMSVMLLRTQGPSAIFDEYQVVLHVPESDADKVRVFHAIRSDSHPRYKPVLGPDKLSYVLDYVGSGENTFYVEGLAFPDADFSGLVSFSVSLVHHKVRGVCPIPCTPIFTDTVVFRVAPWIMTPNTQQPMEVFVCRLCQVCPISCSTLTAHVAEMAITPSGAFLLLLFLLFPQQDELEFGYVEAPHKTFPVVFDSPRNRGLKDFAFKKILGPDFGYVTREPLGNAVSSLDSFGNLDVSPPVTVRGKEYPLGRILIGSPLPWASGRRMSKVVRDFLYAQKVQAPLEVYSEWLNVGHVDEFLTFVPAYDRKGFRLLLASPNACYKLFKEKQMQGYGEATQIVGLKGTERRSIDEILADESLKNDNKHVQSCIDWNRNLLKQELGLNEQDIIDIPQLFILKDSRADALFPDMVNMLVLGKHLGIPKPFGPRVGGQCCLEERVRALLEPLGLTCTFIDDFFSYHVLSGDVHCGTNVRRKPFAFKWWHMVP</sequence>
<dbReference type="EC" id="3.5.3.15" evidence="3"/>
<feature type="active site" evidence="8">
    <location>
        <position position="612"/>
    </location>
</feature>
<dbReference type="Gene3D" id="2.60.40.1700">
    <property type="entry name" value="Protein-arginine deiminase, central domain"/>
    <property type="match status" value="1"/>
</dbReference>
<gene>
    <name evidence="12" type="ORF">N332_00709</name>
</gene>
<protein>
    <recommendedName>
        <fullName evidence="3">protein-arginine deiminase</fullName>
        <ecNumber evidence="3">3.5.3.15</ecNumber>
    </recommendedName>
</protein>
<comment type="subcellular location">
    <subcellularLocation>
        <location evidence="1">Cytoplasm</location>
    </subcellularLocation>
</comment>
<name>A0A091RLE0_9AVES</name>
<dbReference type="FunFam" id="2.60.40.1700:FF:000001">
    <property type="entry name" value="Protein-arginine deiminase type-2"/>
    <property type="match status" value="1"/>
</dbReference>
<feature type="non-terminal residue" evidence="12">
    <location>
        <position position="630"/>
    </location>
</feature>
<dbReference type="Gene3D" id="3.75.10.10">
    <property type="entry name" value="L-arginine/glycine Amidinotransferase, Chain A"/>
    <property type="match status" value="1"/>
</dbReference>
<dbReference type="SUPFAM" id="SSF55909">
    <property type="entry name" value="Pentein"/>
    <property type="match status" value="1"/>
</dbReference>
<evidence type="ECO:0000256" key="7">
    <source>
        <dbReference type="ARBA" id="ARBA00048487"/>
    </source>
</evidence>
<dbReference type="PANTHER" id="PTHR10837">
    <property type="entry name" value="PEPTIDYLARGININE DEIMINASE"/>
    <property type="match status" value="1"/>
</dbReference>
<evidence type="ECO:0000256" key="1">
    <source>
        <dbReference type="ARBA" id="ARBA00004496"/>
    </source>
</evidence>